<keyword evidence="2" id="KW-1185">Reference proteome</keyword>
<reference evidence="1 2" key="1">
    <citation type="submission" date="2021-06" db="EMBL/GenBank/DDBJ databases">
        <title>Caerostris extrusa draft genome.</title>
        <authorList>
            <person name="Kono N."/>
            <person name="Arakawa K."/>
        </authorList>
    </citation>
    <scope>NUCLEOTIDE SEQUENCE [LARGE SCALE GENOMIC DNA]</scope>
</reference>
<protein>
    <submittedName>
        <fullName evidence="1">Uncharacterized protein</fullName>
    </submittedName>
</protein>
<name>A0AAV4TDE8_CAEEX</name>
<evidence type="ECO:0000313" key="1">
    <source>
        <dbReference type="EMBL" id="GIY44194.1"/>
    </source>
</evidence>
<dbReference type="Proteomes" id="UP001054945">
    <property type="component" value="Unassembled WGS sequence"/>
</dbReference>
<dbReference type="EMBL" id="BPLR01011105">
    <property type="protein sequence ID" value="GIY44194.1"/>
    <property type="molecule type" value="Genomic_DNA"/>
</dbReference>
<evidence type="ECO:0000313" key="2">
    <source>
        <dbReference type="Proteomes" id="UP001054945"/>
    </source>
</evidence>
<proteinExistence type="predicted"/>
<sequence length="95" mass="10672">MKSFPHTAAKRHDRGVAQKAKRFLGSINIFPCEAPHSTRLQSNQILSAESACKQRSKGKSWCIEIIRKKKALRTLHNQLGTFDTHCTSGFGIHRA</sequence>
<accession>A0AAV4TDE8</accession>
<gene>
    <name evidence="1" type="ORF">CEXT_778551</name>
</gene>
<organism evidence="1 2">
    <name type="scientific">Caerostris extrusa</name>
    <name type="common">Bark spider</name>
    <name type="synonym">Caerostris bankana</name>
    <dbReference type="NCBI Taxonomy" id="172846"/>
    <lineage>
        <taxon>Eukaryota</taxon>
        <taxon>Metazoa</taxon>
        <taxon>Ecdysozoa</taxon>
        <taxon>Arthropoda</taxon>
        <taxon>Chelicerata</taxon>
        <taxon>Arachnida</taxon>
        <taxon>Araneae</taxon>
        <taxon>Araneomorphae</taxon>
        <taxon>Entelegynae</taxon>
        <taxon>Araneoidea</taxon>
        <taxon>Araneidae</taxon>
        <taxon>Caerostris</taxon>
    </lineage>
</organism>
<comment type="caution">
    <text evidence="1">The sequence shown here is derived from an EMBL/GenBank/DDBJ whole genome shotgun (WGS) entry which is preliminary data.</text>
</comment>
<dbReference type="AlphaFoldDB" id="A0AAV4TDE8"/>